<dbReference type="Proteomes" id="UP000327111">
    <property type="component" value="Unassembled WGS sequence"/>
</dbReference>
<evidence type="ECO:0000313" key="3">
    <source>
        <dbReference type="Proteomes" id="UP000327111"/>
    </source>
</evidence>
<dbReference type="Pfam" id="PF00561">
    <property type="entry name" value="Abhydrolase_1"/>
    <property type="match status" value="1"/>
</dbReference>
<gene>
    <name evidence="2" type="primary">bpoC</name>
    <name evidence="2" type="ORF">PS854_00299</name>
</gene>
<accession>A0A5E7GHY6</accession>
<dbReference type="InterPro" id="IPR050471">
    <property type="entry name" value="AB_hydrolase"/>
</dbReference>
<dbReference type="PANTHER" id="PTHR43433:SF5">
    <property type="entry name" value="AB HYDROLASE-1 DOMAIN-CONTAINING PROTEIN"/>
    <property type="match status" value="1"/>
</dbReference>
<dbReference type="RefSeq" id="WP_150731961.1">
    <property type="nucleotide sequence ID" value="NZ_CABVIF010000001.1"/>
</dbReference>
<keyword evidence="2" id="KW-0560">Oxidoreductase</keyword>
<reference evidence="2 3" key="1">
    <citation type="submission" date="2019-09" db="EMBL/GenBank/DDBJ databases">
        <authorList>
            <person name="Chandra G."/>
            <person name="Truman W A."/>
        </authorList>
    </citation>
    <scope>NUCLEOTIDE SEQUENCE [LARGE SCALE GENOMIC DNA]</scope>
    <source>
        <strain evidence="2">PS854</strain>
    </source>
</reference>
<feature type="domain" description="AB hydrolase-1" evidence="1">
    <location>
        <begin position="33"/>
        <end position="266"/>
    </location>
</feature>
<evidence type="ECO:0000313" key="2">
    <source>
        <dbReference type="EMBL" id="VVO51251.1"/>
    </source>
</evidence>
<dbReference type="GO" id="GO:0019806">
    <property type="term" value="F:bromide peroxidase activity"/>
    <property type="evidence" value="ECO:0007669"/>
    <property type="project" value="UniProtKB-EC"/>
</dbReference>
<evidence type="ECO:0000259" key="1">
    <source>
        <dbReference type="Pfam" id="PF00561"/>
    </source>
</evidence>
<dbReference type="InterPro" id="IPR000073">
    <property type="entry name" value="AB_hydrolase_1"/>
</dbReference>
<dbReference type="SUPFAM" id="SSF53474">
    <property type="entry name" value="alpha/beta-Hydrolases"/>
    <property type="match status" value="1"/>
</dbReference>
<proteinExistence type="predicted"/>
<dbReference type="AlphaFoldDB" id="A0A5E7GHY6"/>
<dbReference type="EMBL" id="CABVIF010000001">
    <property type="protein sequence ID" value="VVO51251.1"/>
    <property type="molecule type" value="Genomic_DNA"/>
</dbReference>
<keyword evidence="2" id="KW-0575">Peroxidase</keyword>
<dbReference type="EC" id="1.11.1.18" evidence="2"/>
<organism evidence="2 3">
    <name type="scientific">Pseudomonas fluorescens</name>
    <dbReference type="NCBI Taxonomy" id="294"/>
    <lineage>
        <taxon>Bacteria</taxon>
        <taxon>Pseudomonadati</taxon>
        <taxon>Pseudomonadota</taxon>
        <taxon>Gammaproteobacteria</taxon>
        <taxon>Pseudomonadales</taxon>
        <taxon>Pseudomonadaceae</taxon>
        <taxon>Pseudomonas</taxon>
    </lineage>
</organism>
<dbReference type="PANTHER" id="PTHR43433">
    <property type="entry name" value="HYDROLASE, ALPHA/BETA FOLD FAMILY PROTEIN"/>
    <property type="match status" value="1"/>
</dbReference>
<name>A0A5E7GHY6_PSEFL</name>
<dbReference type="Gene3D" id="3.40.50.1820">
    <property type="entry name" value="alpha/beta hydrolase"/>
    <property type="match status" value="1"/>
</dbReference>
<sequence length="284" mass="30906">MIEHSVSNSAKTLFVDVGGRTLAYRTFGQGIPILLCVRFRGTMESWDSLFLDNLVDQGFQVTIFDYSGLGQSSGEKTYNPGSLAKDAIELITALKLGRVVIAGWSLGGIAAQIILAQAPQLITHVALIATTPPGQLIKLGERLFYELAKRENDFDDFVKLFFEPSSEDSNAAARLSWNRLSVRRDDASPNVPPAWAGEQLGDGPKNPVFPVDAVLQVMKATSVPILHLGADHDIVFPVENWYALSGQLPTLQLVTFPRAGHGPHLQFPRSAARHIAAFVDASND</sequence>
<protein>
    <submittedName>
        <fullName evidence="2">Non-heme bromoperoxidase BpoC</fullName>
        <ecNumber evidence="2">1.11.1.18</ecNumber>
    </submittedName>
</protein>
<dbReference type="InterPro" id="IPR029058">
    <property type="entry name" value="AB_hydrolase_fold"/>
</dbReference>